<sequence length="228" mass="26297">MENKIIGKIQNLLELAYDTPDDEEGQTALLMAQKLMVKHNISMADVSVSQLKEIIGEKVATTQYRLVWWKERLAAILGANFRCQVVRRRRVDKGITQIIFFGYDSDAEFCTKVYEAALLYLDYRLDRLYKTAVTANYREYKKSYLLGFLDGLDQRFKDQCLTSDEFALVVQVPQEVLEEQARQLGEIRERAIKVPIEEIDFEGYSEGLEHAKETILMPDELLKANVGV</sequence>
<organism evidence="3 4">
    <name type="scientific">Streptococcus suis</name>
    <dbReference type="NCBI Taxonomy" id="1307"/>
    <lineage>
        <taxon>Bacteria</taxon>
        <taxon>Bacillati</taxon>
        <taxon>Bacillota</taxon>
        <taxon>Bacilli</taxon>
        <taxon>Lactobacillales</taxon>
        <taxon>Streptococcaceae</taxon>
        <taxon>Streptococcus</taxon>
    </lineage>
</organism>
<dbReference type="Pfam" id="PF10979">
    <property type="entry name" value="DUF2786"/>
    <property type="match status" value="1"/>
</dbReference>
<evidence type="ECO:0000313" key="3">
    <source>
        <dbReference type="EMBL" id="CYV58669.1"/>
    </source>
</evidence>
<evidence type="ECO:0000259" key="1">
    <source>
        <dbReference type="Pfam" id="PF10979"/>
    </source>
</evidence>
<feature type="domain" description="DUF2786" evidence="1">
    <location>
        <begin position="4"/>
        <end position="43"/>
    </location>
</feature>
<dbReference type="EMBL" id="FIIC01000006">
    <property type="protein sequence ID" value="CYV58669.1"/>
    <property type="molecule type" value="Genomic_DNA"/>
</dbReference>
<evidence type="ECO:0000259" key="2">
    <source>
        <dbReference type="Pfam" id="PF23771"/>
    </source>
</evidence>
<dbReference type="Proteomes" id="UP000075193">
    <property type="component" value="Unassembled WGS sequence"/>
</dbReference>
<dbReference type="InterPro" id="IPR024498">
    <property type="entry name" value="DUF2786"/>
</dbReference>
<dbReference type="AlphaFoldDB" id="A0A116MPB2"/>
<evidence type="ECO:0000313" key="4">
    <source>
        <dbReference type="Proteomes" id="UP000075193"/>
    </source>
</evidence>
<protein>
    <submittedName>
        <fullName evidence="3">Protein of uncharacterized function (DUF2786)</fullName>
    </submittedName>
</protein>
<accession>A0A116MPB2</accession>
<dbReference type="RefSeq" id="WP_024389786.1">
    <property type="nucleotide sequence ID" value="NZ_CEDF01000006.1"/>
</dbReference>
<dbReference type="Pfam" id="PF23771">
    <property type="entry name" value="DUF7168"/>
    <property type="match status" value="1"/>
</dbReference>
<proteinExistence type="predicted"/>
<reference evidence="3 4" key="1">
    <citation type="submission" date="2016-02" db="EMBL/GenBank/DDBJ databases">
        <authorList>
            <consortium name="Pathogen Informatics"/>
        </authorList>
    </citation>
    <scope>NUCLEOTIDE SEQUENCE [LARGE SCALE GENOMIC DNA]</scope>
    <source>
        <strain evidence="3 4">LSS79</strain>
    </source>
</reference>
<feature type="domain" description="DUF7168" evidence="2">
    <location>
        <begin position="57"/>
        <end position="178"/>
    </location>
</feature>
<name>A0A116MPB2_STRSU</name>
<gene>
    <name evidence="3" type="ORF">ERS132441_00697</name>
</gene>
<dbReference type="InterPro" id="IPR055592">
    <property type="entry name" value="DUF7168"/>
</dbReference>